<dbReference type="GO" id="GO:0043565">
    <property type="term" value="F:sequence-specific DNA binding"/>
    <property type="evidence" value="ECO:0007669"/>
    <property type="project" value="TreeGrafter"/>
</dbReference>
<dbReference type="FunFam" id="1.10.10.10:FF:000001">
    <property type="entry name" value="LysR family transcriptional regulator"/>
    <property type="match status" value="1"/>
</dbReference>
<dbReference type="PROSITE" id="PS50931">
    <property type="entry name" value="HTH_LYSR"/>
    <property type="match status" value="1"/>
</dbReference>
<evidence type="ECO:0000313" key="6">
    <source>
        <dbReference type="EMBL" id="OMG85367.1"/>
    </source>
</evidence>
<dbReference type="AlphaFoldDB" id="A0A1R1JSJ2"/>
<dbReference type="OrthoDB" id="8678019at2"/>
<dbReference type="PANTHER" id="PTHR30537:SF5">
    <property type="entry name" value="HTH-TYPE TRANSCRIPTIONAL ACTIVATOR TTDR-RELATED"/>
    <property type="match status" value="1"/>
</dbReference>
<sequence length="296" mass="32077">MKKELDRMRDMALFVQVAALGSLTRAAESTGVPASTLSRRISEFESQIGVKLLHRSTRRLALTDIGQRYLERITDVVDRARAISGELEEEMGRPTGHLRVCAPVDFNAYFPEAALADYCASHPGVRFELHCSAQLPDLATEPYDVCIATTEPPQASRMVRRRIGMAGYQLYAAPAYLRAYGVPAHPAELARHRCVVMPDSESGLALTDGNASAQVALAPLLVLNNQLAVENLLRDGLGIGPLTRGRADALVRDGALVPVLPGWTLPPRPILALTASRALPARVRGFIDLLAARVVT</sequence>
<evidence type="ECO:0000256" key="2">
    <source>
        <dbReference type="ARBA" id="ARBA00023015"/>
    </source>
</evidence>
<proteinExistence type="inferred from homology"/>
<dbReference type="PANTHER" id="PTHR30537">
    <property type="entry name" value="HTH-TYPE TRANSCRIPTIONAL REGULATOR"/>
    <property type="match status" value="1"/>
</dbReference>
<dbReference type="InterPro" id="IPR036388">
    <property type="entry name" value="WH-like_DNA-bd_sf"/>
</dbReference>
<dbReference type="InterPro" id="IPR000847">
    <property type="entry name" value="LysR_HTH_N"/>
</dbReference>
<dbReference type="Pfam" id="PF00126">
    <property type="entry name" value="HTH_1"/>
    <property type="match status" value="1"/>
</dbReference>
<name>A0A1R1JSJ2_ALCXX</name>
<evidence type="ECO:0000256" key="1">
    <source>
        <dbReference type="ARBA" id="ARBA00009437"/>
    </source>
</evidence>
<dbReference type="GO" id="GO:0003700">
    <property type="term" value="F:DNA-binding transcription factor activity"/>
    <property type="evidence" value="ECO:0007669"/>
    <property type="project" value="InterPro"/>
</dbReference>
<keyword evidence="2" id="KW-0805">Transcription regulation</keyword>
<dbReference type="Gene3D" id="1.10.10.10">
    <property type="entry name" value="Winged helix-like DNA-binding domain superfamily/Winged helix DNA-binding domain"/>
    <property type="match status" value="1"/>
</dbReference>
<dbReference type="Proteomes" id="UP000187251">
    <property type="component" value="Unassembled WGS sequence"/>
</dbReference>
<accession>A0A1R1JSJ2</accession>
<dbReference type="EMBL" id="MJMN01000016">
    <property type="protein sequence ID" value="OMG85367.1"/>
    <property type="molecule type" value="Genomic_DNA"/>
</dbReference>
<evidence type="ECO:0000313" key="7">
    <source>
        <dbReference type="Proteomes" id="UP000187251"/>
    </source>
</evidence>
<dbReference type="SUPFAM" id="SSF46785">
    <property type="entry name" value="Winged helix' DNA-binding domain"/>
    <property type="match status" value="1"/>
</dbReference>
<keyword evidence="3" id="KW-0238">DNA-binding</keyword>
<gene>
    <name evidence="6" type="ORF">BIZ92_26840</name>
</gene>
<dbReference type="InterPro" id="IPR058163">
    <property type="entry name" value="LysR-type_TF_proteobact-type"/>
</dbReference>
<dbReference type="InterPro" id="IPR036390">
    <property type="entry name" value="WH_DNA-bd_sf"/>
</dbReference>
<dbReference type="CDD" id="cd08422">
    <property type="entry name" value="PBP2_CrgA_like"/>
    <property type="match status" value="1"/>
</dbReference>
<evidence type="ECO:0000256" key="4">
    <source>
        <dbReference type="ARBA" id="ARBA00023163"/>
    </source>
</evidence>
<evidence type="ECO:0000256" key="3">
    <source>
        <dbReference type="ARBA" id="ARBA00023125"/>
    </source>
</evidence>
<feature type="domain" description="HTH lysR-type" evidence="5">
    <location>
        <begin position="6"/>
        <end position="63"/>
    </location>
</feature>
<comment type="similarity">
    <text evidence="1">Belongs to the LysR transcriptional regulatory family.</text>
</comment>
<dbReference type="InterPro" id="IPR005119">
    <property type="entry name" value="LysR_subst-bd"/>
</dbReference>
<evidence type="ECO:0000259" key="5">
    <source>
        <dbReference type="PROSITE" id="PS50931"/>
    </source>
</evidence>
<dbReference type="SUPFAM" id="SSF53850">
    <property type="entry name" value="Periplasmic binding protein-like II"/>
    <property type="match status" value="1"/>
</dbReference>
<dbReference type="Pfam" id="PF03466">
    <property type="entry name" value="LysR_substrate"/>
    <property type="match status" value="1"/>
</dbReference>
<dbReference type="Gene3D" id="3.40.190.290">
    <property type="match status" value="1"/>
</dbReference>
<dbReference type="GO" id="GO:0006351">
    <property type="term" value="P:DNA-templated transcription"/>
    <property type="evidence" value="ECO:0007669"/>
    <property type="project" value="TreeGrafter"/>
</dbReference>
<dbReference type="RefSeq" id="WP_076412490.1">
    <property type="nucleotide sequence ID" value="NZ_AP028040.1"/>
</dbReference>
<organism evidence="6 7">
    <name type="scientific">Alcaligenes xylosoxydans xylosoxydans</name>
    <name type="common">Achromobacter xylosoxidans</name>
    <dbReference type="NCBI Taxonomy" id="85698"/>
    <lineage>
        <taxon>Bacteria</taxon>
        <taxon>Pseudomonadati</taxon>
        <taxon>Pseudomonadota</taxon>
        <taxon>Betaproteobacteria</taxon>
        <taxon>Burkholderiales</taxon>
        <taxon>Alcaligenaceae</taxon>
        <taxon>Achromobacter</taxon>
    </lineage>
</organism>
<reference evidence="6 7" key="1">
    <citation type="submission" date="2016-09" db="EMBL/GenBank/DDBJ databases">
        <title>Phylogenomics of Achromobacter.</title>
        <authorList>
            <person name="Jeukens J."/>
            <person name="Freschi L."/>
            <person name="Vincent A.T."/>
            <person name="Emond-Rheault J.-G."/>
            <person name="Kukavica-Ibrulj I."/>
            <person name="Charette S.J."/>
            <person name="Levesque R.C."/>
        </authorList>
    </citation>
    <scope>NUCLEOTIDE SEQUENCE [LARGE SCALE GENOMIC DNA]</scope>
    <source>
        <strain evidence="6 7">AUS488</strain>
    </source>
</reference>
<protein>
    <submittedName>
        <fullName evidence="6">LysR family transcriptional regulator</fullName>
    </submittedName>
</protein>
<keyword evidence="4" id="KW-0804">Transcription</keyword>
<comment type="caution">
    <text evidence="6">The sequence shown here is derived from an EMBL/GenBank/DDBJ whole genome shotgun (WGS) entry which is preliminary data.</text>
</comment>